<dbReference type="RefSeq" id="WP_184114343.1">
    <property type="nucleotide sequence ID" value="NZ_JACHNY010000004.1"/>
</dbReference>
<proteinExistence type="predicted"/>
<dbReference type="Pfam" id="PF13628">
    <property type="entry name" value="DUF4142"/>
    <property type="match status" value="1"/>
</dbReference>
<feature type="domain" description="DUF4142" evidence="2">
    <location>
        <begin position="26"/>
        <end position="160"/>
    </location>
</feature>
<feature type="chain" id="PRO_5030643352" evidence="1">
    <location>
        <begin position="21"/>
        <end position="160"/>
    </location>
</feature>
<keyword evidence="4" id="KW-1185">Reference proteome</keyword>
<dbReference type="PANTHER" id="PTHR38593:SF1">
    <property type="entry name" value="BLR2558 PROTEIN"/>
    <property type="match status" value="1"/>
</dbReference>
<sequence>MIRSLTLAAIVALTPAAVSAQAVSPTTYVTKAGASDLYEKTSSQLVLATSKNTKLRDFAQMMIRDHTKSTADVKAAAAKAGVTVPPPKLDAMGARDVAALRAAKGTARDSLYVTQQKAAHQRALTLHQGYAANGTSAPLKMVAGQIAPVVQTHLGELQAM</sequence>
<accession>A0A7W7AJ28</accession>
<feature type="signal peptide" evidence="1">
    <location>
        <begin position="1"/>
        <end position="20"/>
    </location>
</feature>
<evidence type="ECO:0000256" key="1">
    <source>
        <dbReference type="SAM" id="SignalP"/>
    </source>
</evidence>
<gene>
    <name evidence="3" type="ORF">GGQ96_002084</name>
</gene>
<protein>
    <submittedName>
        <fullName evidence="3">Putative membrane protein</fullName>
    </submittedName>
</protein>
<dbReference type="InterPro" id="IPR012347">
    <property type="entry name" value="Ferritin-like"/>
</dbReference>
<name>A0A7W7AJ28_9SPHN</name>
<evidence type="ECO:0000313" key="4">
    <source>
        <dbReference type="Proteomes" id="UP000574769"/>
    </source>
</evidence>
<organism evidence="3 4">
    <name type="scientific">Sphingomonas abaci</name>
    <dbReference type="NCBI Taxonomy" id="237611"/>
    <lineage>
        <taxon>Bacteria</taxon>
        <taxon>Pseudomonadati</taxon>
        <taxon>Pseudomonadota</taxon>
        <taxon>Alphaproteobacteria</taxon>
        <taxon>Sphingomonadales</taxon>
        <taxon>Sphingomonadaceae</taxon>
        <taxon>Sphingomonas</taxon>
    </lineage>
</organism>
<keyword evidence="1" id="KW-0732">Signal</keyword>
<reference evidence="3 4" key="1">
    <citation type="submission" date="2020-08" db="EMBL/GenBank/DDBJ databases">
        <title>Genomic Encyclopedia of Type Strains, Phase IV (KMG-IV): sequencing the most valuable type-strain genomes for metagenomic binning, comparative biology and taxonomic classification.</title>
        <authorList>
            <person name="Goeker M."/>
        </authorList>
    </citation>
    <scope>NUCLEOTIDE SEQUENCE [LARGE SCALE GENOMIC DNA]</scope>
    <source>
        <strain evidence="3 4">DSM 15867</strain>
    </source>
</reference>
<dbReference type="EMBL" id="JACHNY010000004">
    <property type="protein sequence ID" value="MBB4617948.1"/>
    <property type="molecule type" value="Genomic_DNA"/>
</dbReference>
<comment type="caution">
    <text evidence="3">The sequence shown here is derived from an EMBL/GenBank/DDBJ whole genome shotgun (WGS) entry which is preliminary data.</text>
</comment>
<dbReference type="Gene3D" id="1.20.1260.10">
    <property type="match status" value="1"/>
</dbReference>
<dbReference type="Proteomes" id="UP000574769">
    <property type="component" value="Unassembled WGS sequence"/>
</dbReference>
<dbReference type="PANTHER" id="PTHR38593">
    <property type="entry name" value="BLR2558 PROTEIN"/>
    <property type="match status" value="1"/>
</dbReference>
<dbReference type="InterPro" id="IPR025419">
    <property type="entry name" value="DUF4142"/>
</dbReference>
<evidence type="ECO:0000259" key="2">
    <source>
        <dbReference type="Pfam" id="PF13628"/>
    </source>
</evidence>
<evidence type="ECO:0000313" key="3">
    <source>
        <dbReference type="EMBL" id="MBB4617948.1"/>
    </source>
</evidence>
<dbReference type="AlphaFoldDB" id="A0A7W7AJ28"/>